<reference evidence="2" key="1">
    <citation type="submission" date="2020-11" db="EMBL/GenBank/DDBJ databases">
        <authorList>
            <consortium name="DOE Joint Genome Institute"/>
            <person name="Ahrendt S."/>
            <person name="Riley R."/>
            <person name="Andreopoulos W."/>
            <person name="Labutti K."/>
            <person name="Pangilinan J."/>
            <person name="Ruiz-Duenas F.J."/>
            <person name="Barrasa J.M."/>
            <person name="Sanchez-Garcia M."/>
            <person name="Camarero S."/>
            <person name="Miyauchi S."/>
            <person name="Serrano A."/>
            <person name="Linde D."/>
            <person name="Babiker R."/>
            <person name="Drula E."/>
            <person name="Ayuso-Fernandez I."/>
            <person name="Pacheco R."/>
            <person name="Padilla G."/>
            <person name="Ferreira P."/>
            <person name="Barriuso J."/>
            <person name="Kellner H."/>
            <person name="Castanera R."/>
            <person name="Alfaro M."/>
            <person name="Ramirez L."/>
            <person name="Pisabarro A.G."/>
            <person name="Kuo A."/>
            <person name="Tritt A."/>
            <person name="Lipzen A."/>
            <person name="He G."/>
            <person name="Yan M."/>
            <person name="Ng V."/>
            <person name="Cullen D."/>
            <person name="Martin F."/>
            <person name="Rosso M.-N."/>
            <person name="Henrissat B."/>
            <person name="Hibbett D."/>
            <person name="Martinez A.T."/>
            <person name="Grigoriev I.V."/>
        </authorList>
    </citation>
    <scope>NUCLEOTIDE SEQUENCE</scope>
    <source>
        <strain evidence="2">CIRM-BRFM 674</strain>
    </source>
</reference>
<name>A0A9P6CV63_9AGAR</name>
<feature type="transmembrane region" description="Helical" evidence="1">
    <location>
        <begin position="132"/>
        <end position="154"/>
    </location>
</feature>
<sequence>MDGESASDAGELSRRAFNVRNYTSLVALVFVAVDHIWWAKAEYQHIWRLATFNRTASLIIGVLYIWARYSSLFTLIAHYVFIHKFLAKGSVSDKKCSAWFLVLFVDSWSLVLVLDIILFLRVYALYSKNKKTLVLAVPIIVQFVIPTLTFWSVFRDKSFDYKCNFKFRNSQKMETVLQGVVVIVAHASLWVAVFVKRNAGRGPYTLIVKLVVHEGFCTFAILLALVSGLAPHLYASRSANPFILFVWPITVISITACRLIMNMRSLSVETTANDDLATDELHLTIISMSVSRATQNDPVLQFPLPLERTRSANFERN</sequence>
<feature type="transmembrane region" description="Helical" evidence="1">
    <location>
        <begin position="58"/>
        <end position="82"/>
    </location>
</feature>
<keyword evidence="3" id="KW-1185">Reference proteome</keyword>
<proteinExistence type="predicted"/>
<feature type="transmembrane region" description="Helical" evidence="1">
    <location>
        <begin position="98"/>
        <end position="120"/>
    </location>
</feature>
<evidence type="ECO:0000313" key="2">
    <source>
        <dbReference type="EMBL" id="KAF9480367.1"/>
    </source>
</evidence>
<keyword evidence="1" id="KW-0472">Membrane</keyword>
<feature type="transmembrane region" description="Helical" evidence="1">
    <location>
        <begin position="176"/>
        <end position="195"/>
    </location>
</feature>
<organism evidence="2 3">
    <name type="scientific">Pholiota conissans</name>
    <dbReference type="NCBI Taxonomy" id="109636"/>
    <lineage>
        <taxon>Eukaryota</taxon>
        <taxon>Fungi</taxon>
        <taxon>Dikarya</taxon>
        <taxon>Basidiomycota</taxon>
        <taxon>Agaricomycotina</taxon>
        <taxon>Agaricomycetes</taxon>
        <taxon>Agaricomycetidae</taxon>
        <taxon>Agaricales</taxon>
        <taxon>Agaricineae</taxon>
        <taxon>Strophariaceae</taxon>
        <taxon>Pholiota</taxon>
    </lineage>
</organism>
<keyword evidence="1" id="KW-0812">Transmembrane</keyword>
<feature type="transmembrane region" description="Helical" evidence="1">
    <location>
        <begin position="207"/>
        <end position="230"/>
    </location>
</feature>
<dbReference type="EMBL" id="MU155196">
    <property type="protein sequence ID" value="KAF9480367.1"/>
    <property type="molecule type" value="Genomic_DNA"/>
</dbReference>
<evidence type="ECO:0000313" key="3">
    <source>
        <dbReference type="Proteomes" id="UP000807469"/>
    </source>
</evidence>
<accession>A0A9P6CV63</accession>
<evidence type="ECO:0008006" key="4">
    <source>
        <dbReference type="Google" id="ProtNLM"/>
    </source>
</evidence>
<dbReference type="Proteomes" id="UP000807469">
    <property type="component" value="Unassembled WGS sequence"/>
</dbReference>
<evidence type="ECO:0000256" key="1">
    <source>
        <dbReference type="SAM" id="Phobius"/>
    </source>
</evidence>
<gene>
    <name evidence="2" type="ORF">BDN70DRAFT_920611</name>
</gene>
<dbReference type="AlphaFoldDB" id="A0A9P6CV63"/>
<protein>
    <recommendedName>
        <fullName evidence="4">Transmembrane protein</fullName>
    </recommendedName>
</protein>
<comment type="caution">
    <text evidence="2">The sequence shown here is derived from an EMBL/GenBank/DDBJ whole genome shotgun (WGS) entry which is preliminary data.</text>
</comment>
<feature type="transmembrane region" description="Helical" evidence="1">
    <location>
        <begin position="242"/>
        <end position="261"/>
    </location>
</feature>
<keyword evidence="1" id="KW-1133">Transmembrane helix</keyword>
<feature type="transmembrane region" description="Helical" evidence="1">
    <location>
        <begin position="20"/>
        <end position="38"/>
    </location>
</feature>
<dbReference type="OrthoDB" id="3044561at2759"/>